<dbReference type="InterPro" id="IPR050291">
    <property type="entry name" value="CDF_Transporter"/>
</dbReference>
<dbReference type="SUPFAM" id="SSF160240">
    <property type="entry name" value="Cation efflux protein cytoplasmic domain-like"/>
    <property type="match status" value="1"/>
</dbReference>
<comment type="caution">
    <text evidence="10">The sequence shown here is derived from an EMBL/GenBank/DDBJ whole genome shotgun (WGS) entry which is preliminary data.</text>
</comment>
<dbReference type="SUPFAM" id="SSF161111">
    <property type="entry name" value="Cation efflux protein transmembrane domain-like"/>
    <property type="match status" value="1"/>
</dbReference>
<comment type="similarity">
    <text evidence="2">Belongs to the cation diffusion facilitator (CDF) transporter (TC 2.A.4) family.</text>
</comment>
<evidence type="ECO:0000256" key="2">
    <source>
        <dbReference type="ARBA" id="ARBA00008114"/>
    </source>
</evidence>
<name>A0A154BNY6_ANASB</name>
<feature type="domain" description="Cation efflux protein cytoplasmic" evidence="9">
    <location>
        <begin position="217"/>
        <end position="287"/>
    </location>
</feature>
<dbReference type="InterPro" id="IPR058533">
    <property type="entry name" value="Cation_efflux_TM"/>
</dbReference>
<evidence type="ECO:0000313" key="11">
    <source>
        <dbReference type="Proteomes" id="UP000076268"/>
    </source>
</evidence>
<dbReference type="Proteomes" id="UP000076268">
    <property type="component" value="Unassembled WGS sequence"/>
</dbReference>
<evidence type="ECO:0000259" key="8">
    <source>
        <dbReference type="Pfam" id="PF01545"/>
    </source>
</evidence>
<dbReference type="FunFam" id="1.20.1510.10:FF:000006">
    <property type="entry name" value="Divalent cation efflux transporter"/>
    <property type="match status" value="1"/>
</dbReference>
<protein>
    <submittedName>
        <fullName evidence="10">Cation transporter</fullName>
    </submittedName>
</protein>
<dbReference type="PANTHER" id="PTHR43840:SF15">
    <property type="entry name" value="MITOCHONDRIAL METAL TRANSPORTER 1-RELATED"/>
    <property type="match status" value="1"/>
</dbReference>
<comment type="subcellular location">
    <subcellularLocation>
        <location evidence="1">Membrane</location>
        <topology evidence="1">Multi-pass membrane protein</topology>
    </subcellularLocation>
</comment>
<evidence type="ECO:0000256" key="5">
    <source>
        <dbReference type="ARBA" id="ARBA00022989"/>
    </source>
</evidence>
<dbReference type="GO" id="GO:0015093">
    <property type="term" value="F:ferrous iron transmembrane transporter activity"/>
    <property type="evidence" value="ECO:0007669"/>
    <property type="project" value="TreeGrafter"/>
</dbReference>
<dbReference type="OrthoDB" id="9806522at2"/>
<dbReference type="GO" id="GO:0006882">
    <property type="term" value="P:intracellular zinc ion homeostasis"/>
    <property type="evidence" value="ECO:0007669"/>
    <property type="project" value="TreeGrafter"/>
</dbReference>
<dbReference type="Pfam" id="PF01545">
    <property type="entry name" value="Cation_efflux"/>
    <property type="match status" value="1"/>
</dbReference>
<dbReference type="Gene3D" id="3.30.70.1350">
    <property type="entry name" value="Cation efflux protein, cytoplasmic domain"/>
    <property type="match status" value="1"/>
</dbReference>
<evidence type="ECO:0000313" key="10">
    <source>
        <dbReference type="EMBL" id="KYZ75652.1"/>
    </source>
</evidence>
<dbReference type="InterPro" id="IPR002524">
    <property type="entry name" value="Cation_efflux"/>
</dbReference>
<feature type="transmembrane region" description="Helical" evidence="7">
    <location>
        <begin position="50"/>
        <end position="68"/>
    </location>
</feature>
<dbReference type="InterPro" id="IPR027470">
    <property type="entry name" value="Cation_efflux_CTD"/>
</dbReference>
<dbReference type="InterPro" id="IPR027469">
    <property type="entry name" value="Cation_efflux_TMD_sf"/>
</dbReference>
<evidence type="ECO:0000256" key="3">
    <source>
        <dbReference type="ARBA" id="ARBA00022448"/>
    </source>
</evidence>
<dbReference type="InterPro" id="IPR036837">
    <property type="entry name" value="Cation_efflux_CTD_sf"/>
</dbReference>
<accession>A0A154BNY6</accession>
<dbReference type="AlphaFoldDB" id="A0A154BNY6"/>
<keyword evidence="5 7" id="KW-1133">Transmembrane helix</keyword>
<gene>
    <name evidence="10" type="ORF">AXX12_10580</name>
</gene>
<evidence type="ECO:0000256" key="4">
    <source>
        <dbReference type="ARBA" id="ARBA00022692"/>
    </source>
</evidence>
<keyword evidence="6 7" id="KW-0472">Membrane</keyword>
<dbReference type="GO" id="GO:0015086">
    <property type="term" value="F:cadmium ion transmembrane transporter activity"/>
    <property type="evidence" value="ECO:0007669"/>
    <property type="project" value="TreeGrafter"/>
</dbReference>
<keyword evidence="11" id="KW-1185">Reference proteome</keyword>
<dbReference type="Gene3D" id="1.20.1510.10">
    <property type="entry name" value="Cation efflux protein transmembrane domain"/>
    <property type="match status" value="1"/>
</dbReference>
<evidence type="ECO:0000256" key="6">
    <source>
        <dbReference type="ARBA" id="ARBA00023136"/>
    </source>
</evidence>
<dbReference type="NCBIfam" id="TIGR01297">
    <property type="entry name" value="CDF"/>
    <property type="match status" value="1"/>
</dbReference>
<dbReference type="GO" id="GO:0005886">
    <property type="term" value="C:plasma membrane"/>
    <property type="evidence" value="ECO:0007669"/>
    <property type="project" value="TreeGrafter"/>
</dbReference>
<keyword evidence="3" id="KW-0813">Transport</keyword>
<feature type="transmembrane region" description="Helical" evidence="7">
    <location>
        <begin position="12"/>
        <end position="30"/>
    </location>
</feature>
<evidence type="ECO:0000256" key="7">
    <source>
        <dbReference type="SAM" id="Phobius"/>
    </source>
</evidence>
<sequence>MPQNSVRQVKKVLWLILAANLLVAVTKIFIGNSIQSTSMTADGYHSLTDGVSNVVGLIGIAFAAKPVDSDHPYGHKKFEFLTGLFIGGMLLVITTNIILEAIAKILEPVTPQFGADTIAALVATLVINVIVSVYEYRQGQRLNSYILIADSLHTRSDIYVSLGVLLTLLGIKLGAPPLLDPIASIIVAGFIAHAALEIIKSTSDILVDRAAVDLVLIESVTMTFSQVKDVHGIRSRGSESALFIDMHIEIDPLMSIEEAHELVHQIEEKLKEEINPTIQALIHTEPYKGLPGITK</sequence>
<feature type="transmembrane region" description="Helical" evidence="7">
    <location>
        <begin position="118"/>
        <end position="136"/>
    </location>
</feature>
<evidence type="ECO:0000256" key="1">
    <source>
        <dbReference type="ARBA" id="ARBA00004141"/>
    </source>
</evidence>
<dbReference type="RefSeq" id="WP_066243192.1">
    <property type="nucleotide sequence ID" value="NZ_LSGP01000020.1"/>
</dbReference>
<dbReference type="GO" id="GO:0015341">
    <property type="term" value="F:zinc efflux antiporter activity"/>
    <property type="evidence" value="ECO:0007669"/>
    <property type="project" value="TreeGrafter"/>
</dbReference>
<feature type="transmembrane region" description="Helical" evidence="7">
    <location>
        <begin position="80"/>
        <end position="106"/>
    </location>
</feature>
<proteinExistence type="inferred from homology"/>
<dbReference type="EMBL" id="LSGP01000020">
    <property type="protein sequence ID" value="KYZ75652.1"/>
    <property type="molecule type" value="Genomic_DNA"/>
</dbReference>
<reference evidence="10 11" key="1">
    <citation type="submission" date="2016-02" db="EMBL/GenBank/DDBJ databases">
        <title>Anaerosporomusa subterraneum gen. nov., sp. nov., a spore-forming obligate anaerobe isolated from saprolite.</title>
        <authorList>
            <person name="Choi J.K."/>
            <person name="Shah M."/>
            <person name="Yee N."/>
        </authorList>
    </citation>
    <scope>NUCLEOTIDE SEQUENCE [LARGE SCALE GENOMIC DNA]</scope>
    <source>
        <strain evidence="10 11">RU4</strain>
    </source>
</reference>
<feature type="domain" description="Cation efflux protein transmembrane" evidence="8">
    <location>
        <begin position="13"/>
        <end position="207"/>
    </location>
</feature>
<keyword evidence="4 7" id="KW-0812">Transmembrane</keyword>
<evidence type="ECO:0000259" key="9">
    <source>
        <dbReference type="Pfam" id="PF16916"/>
    </source>
</evidence>
<dbReference type="Pfam" id="PF16916">
    <property type="entry name" value="ZT_dimer"/>
    <property type="match status" value="1"/>
</dbReference>
<organism evidence="10 11">
    <name type="scientific">Anaerosporomusa subterranea</name>
    <dbReference type="NCBI Taxonomy" id="1794912"/>
    <lineage>
        <taxon>Bacteria</taxon>
        <taxon>Bacillati</taxon>
        <taxon>Bacillota</taxon>
        <taxon>Negativicutes</taxon>
        <taxon>Acetonemataceae</taxon>
        <taxon>Anaerosporomusa</taxon>
    </lineage>
</organism>
<dbReference type="PANTHER" id="PTHR43840">
    <property type="entry name" value="MITOCHONDRIAL METAL TRANSPORTER 1-RELATED"/>
    <property type="match status" value="1"/>
</dbReference>
<dbReference type="STRING" id="1794912.AXX12_10580"/>